<accession>A0ACC2PJL3</accession>
<proteinExistence type="predicted"/>
<evidence type="ECO:0000313" key="2">
    <source>
        <dbReference type="Proteomes" id="UP001239111"/>
    </source>
</evidence>
<sequence>MLSFIVILGVLGIITADPIVYTQAQGKPSFGITGGDIAVIEDHPYGVILEIDSRVTCTASIVSNNYIITRGDCAREIERRGIIRAGSSQKGRNGTEHNVDKVISHEDFKGNVMGLIRIKEPFQFDQTHQVIPLFDKDEEIETGTVGIVIGWGFTENDRRNKNDHSYKINMTVLDDEVCKQEYDQEYESGKMICAINNEHKGKDICWFDYADPLVIDGRLAGIVLGNEDLCTGNKPVIFAKIAHYHDWIMEIIQQ</sequence>
<dbReference type="EMBL" id="CM056741">
    <property type="protein sequence ID" value="KAJ8683769.1"/>
    <property type="molecule type" value="Genomic_DNA"/>
</dbReference>
<gene>
    <name evidence="1" type="ORF">QAD02_019561</name>
</gene>
<protein>
    <submittedName>
        <fullName evidence="1">Uncharacterized protein</fullName>
    </submittedName>
</protein>
<evidence type="ECO:0000313" key="1">
    <source>
        <dbReference type="EMBL" id="KAJ8683769.1"/>
    </source>
</evidence>
<comment type="caution">
    <text evidence="1">The sequence shown here is derived from an EMBL/GenBank/DDBJ whole genome shotgun (WGS) entry which is preliminary data.</text>
</comment>
<reference evidence="1" key="1">
    <citation type="submission" date="2023-04" db="EMBL/GenBank/DDBJ databases">
        <title>A chromosome-level genome assembly of the parasitoid wasp Eretmocerus hayati.</title>
        <authorList>
            <person name="Zhong Y."/>
            <person name="Liu S."/>
            <person name="Liu Y."/>
        </authorList>
    </citation>
    <scope>NUCLEOTIDE SEQUENCE</scope>
    <source>
        <strain evidence="1">ZJU_SS_LIU_2023</strain>
    </source>
</reference>
<keyword evidence="2" id="KW-1185">Reference proteome</keyword>
<dbReference type="Proteomes" id="UP001239111">
    <property type="component" value="Chromosome 1"/>
</dbReference>
<organism evidence="1 2">
    <name type="scientific">Eretmocerus hayati</name>
    <dbReference type="NCBI Taxonomy" id="131215"/>
    <lineage>
        <taxon>Eukaryota</taxon>
        <taxon>Metazoa</taxon>
        <taxon>Ecdysozoa</taxon>
        <taxon>Arthropoda</taxon>
        <taxon>Hexapoda</taxon>
        <taxon>Insecta</taxon>
        <taxon>Pterygota</taxon>
        <taxon>Neoptera</taxon>
        <taxon>Endopterygota</taxon>
        <taxon>Hymenoptera</taxon>
        <taxon>Apocrita</taxon>
        <taxon>Proctotrupomorpha</taxon>
        <taxon>Chalcidoidea</taxon>
        <taxon>Aphelinidae</taxon>
        <taxon>Aphelininae</taxon>
        <taxon>Eretmocerus</taxon>
    </lineage>
</organism>
<name>A0ACC2PJL3_9HYME</name>